<feature type="transmembrane region" description="Helical" evidence="1">
    <location>
        <begin position="26"/>
        <end position="45"/>
    </location>
</feature>
<name>A0ABT2WD21_9BACI</name>
<dbReference type="RefSeq" id="WP_173660452.1">
    <property type="nucleotide sequence ID" value="NZ_JAOUSE010000006.1"/>
</dbReference>
<evidence type="ECO:0000256" key="1">
    <source>
        <dbReference type="SAM" id="Phobius"/>
    </source>
</evidence>
<proteinExistence type="predicted"/>
<comment type="caution">
    <text evidence="2">The sequence shown here is derived from an EMBL/GenBank/DDBJ whole genome shotgun (WGS) entry which is preliminary data.</text>
</comment>
<evidence type="ECO:0000313" key="3">
    <source>
        <dbReference type="Proteomes" id="UP001208656"/>
    </source>
</evidence>
<reference evidence="2 3" key="1">
    <citation type="submission" date="2022-10" db="EMBL/GenBank/DDBJ databases">
        <title>Description of Fervidibacillus gen. nov. in the family Fervidibacillaceae fam. nov. with two species, Fervidibacillus albus sp. nov., and Fervidibacillus halotolerans sp. nov., isolated from tidal flat sediments.</title>
        <authorList>
            <person name="Kwon K.K."/>
            <person name="Yang S.-H."/>
        </authorList>
    </citation>
    <scope>NUCLEOTIDE SEQUENCE [LARGE SCALE GENOMIC DNA]</scope>
    <source>
        <strain evidence="2 3">DSM 23332</strain>
    </source>
</reference>
<accession>A0ABT2WD21</accession>
<keyword evidence="1" id="KW-1133">Transmembrane helix</keyword>
<keyword evidence="1" id="KW-0472">Membrane</keyword>
<organism evidence="2 3">
    <name type="scientific">Pallidibacillus thermolactis</name>
    <dbReference type="NCBI Taxonomy" id="251051"/>
    <lineage>
        <taxon>Bacteria</taxon>
        <taxon>Bacillati</taxon>
        <taxon>Bacillota</taxon>
        <taxon>Bacilli</taxon>
        <taxon>Bacillales</taxon>
        <taxon>Bacillaceae</taxon>
        <taxon>Pallidibacillus</taxon>
    </lineage>
</organism>
<gene>
    <name evidence="2" type="ORF">OEV82_03775</name>
</gene>
<dbReference type="Proteomes" id="UP001208656">
    <property type="component" value="Unassembled WGS sequence"/>
</dbReference>
<keyword evidence="1" id="KW-0812">Transmembrane</keyword>
<evidence type="ECO:0000313" key="2">
    <source>
        <dbReference type="EMBL" id="MCU9593575.1"/>
    </source>
</evidence>
<keyword evidence="3" id="KW-1185">Reference proteome</keyword>
<protein>
    <submittedName>
        <fullName evidence="2">Uncharacterized protein</fullName>
    </submittedName>
</protein>
<dbReference type="EMBL" id="JAOUSE010000006">
    <property type="protein sequence ID" value="MCU9593575.1"/>
    <property type="molecule type" value="Genomic_DNA"/>
</dbReference>
<sequence length="55" mass="6092">MSLATLVTLLTLIVFGLVVIISLDQLYMIIPIALLLVIISSYLLGNVLKYNRNSQ</sequence>